<protein>
    <submittedName>
        <fullName evidence="1">Uncharacterized protein</fullName>
    </submittedName>
</protein>
<dbReference type="RefSeq" id="WP_156915331.1">
    <property type="nucleotide sequence ID" value="NZ_CP104144.1"/>
</dbReference>
<evidence type="ECO:0000313" key="1">
    <source>
        <dbReference type="EMBL" id="UWU18269.1"/>
    </source>
</evidence>
<dbReference type="EMBL" id="CP104144">
    <property type="protein sequence ID" value="UWU18269.1"/>
    <property type="molecule type" value="Genomic_DNA"/>
</dbReference>
<geneLocation type="plasmid" evidence="1 2">
    <name>pWSM1592_1</name>
</geneLocation>
<accession>A0ABY5XUG8</accession>
<sequence length="54" mass="5908">MFPFGNVQFALLALRLPSTADVDASLADQVARTPRMKKPLFGSAGIWARSMLRS</sequence>
<keyword evidence="1" id="KW-0614">Plasmid</keyword>
<gene>
    <name evidence="1" type="ORF">N2599_23750</name>
</gene>
<keyword evidence="2" id="KW-1185">Reference proteome</keyword>
<organism evidence="1 2">
    <name type="scientific">Rhizobium sullae</name>
    <name type="common">Rhizobium hedysari</name>
    <dbReference type="NCBI Taxonomy" id="50338"/>
    <lineage>
        <taxon>Bacteria</taxon>
        <taxon>Pseudomonadati</taxon>
        <taxon>Pseudomonadota</taxon>
        <taxon>Alphaproteobacteria</taxon>
        <taxon>Hyphomicrobiales</taxon>
        <taxon>Rhizobiaceae</taxon>
        <taxon>Rhizobium/Agrobacterium group</taxon>
        <taxon>Rhizobium</taxon>
    </lineage>
</organism>
<proteinExistence type="predicted"/>
<evidence type="ECO:0000313" key="2">
    <source>
        <dbReference type="Proteomes" id="UP001060123"/>
    </source>
</evidence>
<name>A0ABY5XUG8_RHISU</name>
<reference evidence="1" key="1">
    <citation type="submission" date="2022-09" db="EMBL/GenBank/DDBJ databases">
        <title>Australian commercial rhizobial inoculants.</title>
        <authorList>
            <person name="Kohlmeier M.G."/>
            <person name="O'Hara G.W."/>
            <person name="Colombi E."/>
            <person name="Ramsay J.P."/>
            <person name="Terpolilli J."/>
        </authorList>
    </citation>
    <scope>NUCLEOTIDE SEQUENCE</scope>
    <source>
        <strain evidence="1">WSM1592</strain>
        <plasmid evidence="1">pWSM1592_1</plasmid>
    </source>
</reference>
<dbReference type="Proteomes" id="UP001060123">
    <property type="component" value="Plasmid pWSM1592_1"/>
</dbReference>